<dbReference type="SUPFAM" id="SSF57756">
    <property type="entry name" value="Retrovirus zinc finger-like domains"/>
    <property type="match status" value="1"/>
</dbReference>
<dbReference type="OrthoDB" id="4069967at2759"/>
<dbReference type="GO" id="GO:0008270">
    <property type="term" value="F:zinc ion binding"/>
    <property type="evidence" value="ECO:0007669"/>
    <property type="project" value="InterPro"/>
</dbReference>
<dbReference type="InterPro" id="IPR036875">
    <property type="entry name" value="Znf_CCHC_sf"/>
</dbReference>
<dbReference type="GO" id="GO:0003676">
    <property type="term" value="F:nucleic acid binding"/>
    <property type="evidence" value="ECO:0007669"/>
    <property type="project" value="InterPro"/>
</dbReference>
<dbReference type="Proteomes" id="UP000191024">
    <property type="component" value="Chromosome H"/>
</dbReference>
<evidence type="ECO:0000313" key="3">
    <source>
        <dbReference type="Proteomes" id="UP000191024"/>
    </source>
</evidence>
<evidence type="ECO:0000313" key="2">
    <source>
        <dbReference type="EMBL" id="SCV04020.1"/>
    </source>
</evidence>
<organism evidence="2 3">
    <name type="scientific">Lachancea mirantina</name>
    <dbReference type="NCBI Taxonomy" id="1230905"/>
    <lineage>
        <taxon>Eukaryota</taxon>
        <taxon>Fungi</taxon>
        <taxon>Dikarya</taxon>
        <taxon>Ascomycota</taxon>
        <taxon>Saccharomycotina</taxon>
        <taxon>Saccharomycetes</taxon>
        <taxon>Saccharomycetales</taxon>
        <taxon>Saccharomycetaceae</taxon>
        <taxon>Lachancea</taxon>
    </lineage>
</organism>
<keyword evidence="3" id="KW-1185">Reference proteome</keyword>
<feature type="region of interest" description="Disordered" evidence="1">
    <location>
        <begin position="95"/>
        <end position="129"/>
    </location>
</feature>
<feature type="region of interest" description="Disordered" evidence="1">
    <location>
        <begin position="53"/>
        <end position="72"/>
    </location>
</feature>
<dbReference type="EMBL" id="LT598468">
    <property type="protein sequence ID" value="SCV04020.1"/>
    <property type="molecule type" value="Genomic_DNA"/>
</dbReference>
<accession>A0A1G4KHJ3</accession>
<feature type="compositionally biased region" description="Low complexity" evidence="1">
    <location>
        <begin position="104"/>
        <end position="119"/>
    </location>
</feature>
<sequence>MEDTVQISQAMDALAKTILARRLQQQKDGESDPQQRWRDLKGALDPILALQRDEAGNTVEMDSVPLTSSPSPRLELLERNGQKFALVPVKRVSNGYSQASRSGATATTSPSPGWPAAPAKSKKKKKNKIPCSYCHETGHTRAHCENRLLNST</sequence>
<reference evidence="3" key="1">
    <citation type="submission" date="2016-03" db="EMBL/GenBank/DDBJ databases">
        <authorList>
            <person name="Devillers H."/>
        </authorList>
    </citation>
    <scope>NUCLEOTIDE SEQUENCE [LARGE SCALE GENOMIC DNA]</scope>
</reference>
<dbReference type="Pfam" id="PF16588">
    <property type="entry name" value="zf-C2H2_10"/>
    <property type="match status" value="1"/>
</dbReference>
<gene>
    <name evidence="2" type="ORF">LAMI_0H12794G</name>
</gene>
<proteinExistence type="predicted"/>
<dbReference type="AlphaFoldDB" id="A0A1G4KHJ3"/>
<protein>
    <submittedName>
        <fullName evidence="2">LAMI_0H12794g1_1</fullName>
    </submittedName>
</protein>
<name>A0A1G4KHJ3_9SACH</name>
<evidence type="ECO:0000256" key="1">
    <source>
        <dbReference type="SAM" id="MobiDB-lite"/>
    </source>
</evidence>